<reference evidence="3 4" key="1">
    <citation type="journal article" date="2013" name="Nature">
        <title>Insights into bilaterian evolution from three spiralian genomes.</title>
        <authorList>
            <person name="Simakov O."/>
            <person name="Marletaz F."/>
            <person name="Cho S.J."/>
            <person name="Edsinger-Gonzales E."/>
            <person name="Havlak P."/>
            <person name="Hellsten U."/>
            <person name="Kuo D.H."/>
            <person name="Larsson T."/>
            <person name="Lv J."/>
            <person name="Arendt D."/>
            <person name="Savage R."/>
            <person name="Osoegawa K."/>
            <person name="de Jong P."/>
            <person name="Grimwood J."/>
            <person name="Chapman J.A."/>
            <person name="Shapiro H."/>
            <person name="Aerts A."/>
            <person name="Otillar R.P."/>
            <person name="Terry A.Y."/>
            <person name="Boore J.L."/>
            <person name="Grigoriev I.V."/>
            <person name="Lindberg D.R."/>
            <person name="Seaver E.C."/>
            <person name="Weisblat D.A."/>
            <person name="Putnam N.H."/>
            <person name="Rokhsar D.S."/>
        </authorList>
    </citation>
    <scope>NUCLEOTIDE SEQUENCE [LARGE SCALE GENOMIC DNA]</scope>
</reference>
<feature type="compositionally biased region" description="Low complexity" evidence="1">
    <location>
        <begin position="213"/>
        <end position="253"/>
    </location>
</feature>
<accession>V3ZKC8</accession>
<evidence type="ECO:0000256" key="1">
    <source>
        <dbReference type="SAM" id="MobiDB-lite"/>
    </source>
</evidence>
<proteinExistence type="predicted"/>
<dbReference type="InterPro" id="IPR031419">
    <property type="entry name" value="RAD51_interact"/>
</dbReference>
<name>V3ZKC8_LOTGI</name>
<evidence type="ECO:0000313" key="3">
    <source>
        <dbReference type="EMBL" id="ESO91773.1"/>
    </source>
</evidence>
<dbReference type="EMBL" id="KB202199">
    <property type="protein sequence ID" value="ESO91773.1"/>
    <property type="molecule type" value="Genomic_DNA"/>
</dbReference>
<sequence length="329" mass="36099">MYSGNHYKLFSKPPPEDRLLELQIKEALAASLKESGGNDNDKSVFNDVDDDNCFLVNDKLTSTQKDPEKDIKVKNDDEIEVISTTVSDSPLIYNDYFIVDTKVKNGDEIEVISSTTVSDSLLMYNDYYILDSKVKNGDEIEVISTTVSDSPPRKRQKTSKYNCIDSDSDNDKDSTYGAESDASDDDDFDPDNNNDDDDDNINKKSQVKKKNNQTKTVTNVSKTPVLKSTVKTPKVTKSVSKLKPKLPSTPKVTINTPGVASVASGTITPKSTQLSRTPGSLPRKIPSWTPPGPAGKHSGESIKSPGGIRIGLSRQQRVKTLHPSLTIQP</sequence>
<feature type="compositionally biased region" description="Polar residues" evidence="1">
    <location>
        <begin position="254"/>
        <end position="278"/>
    </location>
</feature>
<dbReference type="OMA" id="CHRNKKV"/>
<organism evidence="3 4">
    <name type="scientific">Lottia gigantea</name>
    <name type="common">Giant owl limpet</name>
    <dbReference type="NCBI Taxonomy" id="225164"/>
    <lineage>
        <taxon>Eukaryota</taxon>
        <taxon>Metazoa</taxon>
        <taxon>Spiralia</taxon>
        <taxon>Lophotrochozoa</taxon>
        <taxon>Mollusca</taxon>
        <taxon>Gastropoda</taxon>
        <taxon>Patellogastropoda</taxon>
        <taxon>Lottioidea</taxon>
        <taxon>Lottiidae</taxon>
        <taxon>Lottia</taxon>
    </lineage>
</organism>
<dbReference type="CTD" id="20239264"/>
<feature type="domain" description="RAD51 interacting motif" evidence="2">
    <location>
        <begin position="298"/>
        <end position="325"/>
    </location>
</feature>
<protein>
    <recommendedName>
        <fullName evidence="2">RAD51 interacting motif domain-containing protein</fullName>
    </recommendedName>
</protein>
<dbReference type="AlphaFoldDB" id="V3ZKC8"/>
<dbReference type="KEGG" id="lgi:LOTGIDRAFT_163132"/>
<dbReference type="RefSeq" id="XP_009057445.1">
    <property type="nucleotide sequence ID" value="XM_009059197.1"/>
</dbReference>
<gene>
    <name evidence="3" type="ORF">LOTGIDRAFT_163132</name>
</gene>
<feature type="region of interest" description="Disordered" evidence="1">
    <location>
        <begin position="145"/>
        <end position="329"/>
    </location>
</feature>
<dbReference type="Pfam" id="PF15696">
    <property type="entry name" value="RAD51_interact"/>
    <property type="match status" value="1"/>
</dbReference>
<dbReference type="OrthoDB" id="6162659at2759"/>
<keyword evidence="4" id="KW-1185">Reference proteome</keyword>
<dbReference type="GeneID" id="20239264"/>
<feature type="compositionally biased region" description="Acidic residues" evidence="1">
    <location>
        <begin position="181"/>
        <end position="199"/>
    </location>
</feature>
<evidence type="ECO:0000313" key="4">
    <source>
        <dbReference type="Proteomes" id="UP000030746"/>
    </source>
</evidence>
<evidence type="ECO:0000259" key="2">
    <source>
        <dbReference type="Pfam" id="PF15696"/>
    </source>
</evidence>
<dbReference type="Proteomes" id="UP000030746">
    <property type="component" value="Unassembled WGS sequence"/>
</dbReference>
<dbReference type="HOGENOM" id="CLU_845410_0_0_1"/>